<evidence type="ECO:0000259" key="5">
    <source>
        <dbReference type="PROSITE" id="PS50238"/>
    </source>
</evidence>
<protein>
    <submittedName>
        <fullName evidence="7">RHO GTPase-activating protein RGD1</fullName>
    </submittedName>
</protein>
<keyword evidence="2 3" id="KW-0175">Coiled coil</keyword>
<accession>A0A1E5RZX1</accession>
<feature type="region of interest" description="Disordered" evidence="4">
    <location>
        <begin position="313"/>
        <end position="394"/>
    </location>
</feature>
<dbReference type="GO" id="GO:0007010">
    <property type="term" value="P:cytoskeleton organization"/>
    <property type="evidence" value="ECO:0007669"/>
    <property type="project" value="UniProtKB-ARBA"/>
</dbReference>
<reference evidence="8" key="1">
    <citation type="journal article" date="2016" name="Genome Announc.">
        <title>Genome sequences of three species of Hanseniaspora isolated from spontaneous wine fermentations.</title>
        <authorList>
            <person name="Sternes P.R."/>
            <person name="Lee D."/>
            <person name="Kutyna D.R."/>
            <person name="Borneman A.R."/>
        </authorList>
    </citation>
    <scope>NUCLEOTIDE SEQUENCE [LARGE SCALE GENOMIC DNA]</scope>
    <source>
        <strain evidence="8">AWRI3579</strain>
    </source>
</reference>
<feature type="coiled-coil region" evidence="3">
    <location>
        <begin position="108"/>
        <end position="153"/>
    </location>
</feature>
<dbReference type="PROSITE" id="PS50238">
    <property type="entry name" value="RHOGAP"/>
    <property type="match status" value="1"/>
</dbReference>
<feature type="compositionally biased region" description="Low complexity" evidence="4">
    <location>
        <begin position="345"/>
        <end position="372"/>
    </location>
</feature>
<dbReference type="Proteomes" id="UP000095728">
    <property type="component" value="Unassembled WGS sequence"/>
</dbReference>
<dbReference type="GO" id="GO:0005096">
    <property type="term" value="F:GTPase activator activity"/>
    <property type="evidence" value="ECO:0007669"/>
    <property type="project" value="UniProtKB-KW"/>
</dbReference>
<gene>
    <name evidence="7" type="ORF">AWRI3579_g61</name>
</gene>
<dbReference type="InterPro" id="IPR027267">
    <property type="entry name" value="AH/BAR_dom_sf"/>
</dbReference>
<dbReference type="Gene3D" id="1.20.1270.60">
    <property type="entry name" value="Arfaptin homology (AH) domain/BAR domain"/>
    <property type="match status" value="1"/>
</dbReference>
<dbReference type="Pfam" id="PF00620">
    <property type="entry name" value="RhoGAP"/>
    <property type="match status" value="1"/>
</dbReference>
<dbReference type="AlphaFoldDB" id="A0A1E5RZX1"/>
<evidence type="ECO:0000313" key="7">
    <source>
        <dbReference type="EMBL" id="OEJ92512.1"/>
    </source>
</evidence>
<dbReference type="STRING" id="56408.A0A1E5RZX1"/>
<evidence type="ECO:0000256" key="4">
    <source>
        <dbReference type="SAM" id="MobiDB-lite"/>
    </source>
</evidence>
<dbReference type="SUPFAM" id="SSF103657">
    <property type="entry name" value="BAR/IMD domain-like"/>
    <property type="match status" value="1"/>
</dbReference>
<dbReference type="InterPro" id="IPR050729">
    <property type="entry name" value="Rho-GAP"/>
</dbReference>
<dbReference type="GO" id="GO:0007165">
    <property type="term" value="P:signal transduction"/>
    <property type="evidence" value="ECO:0007669"/>
    <property type="project" value="InterPro"/>
</dbReference>
<evidence type="ECO:0000313" key="8">
    <source>
        <dbReference type="Proteomes" id="UP000095728"/>
    </source>
</evidence>
<dbReference type="PANTHER" id="PTHR23176">
    <property type="entry name" value="RHO/RAC/CDC GTPASE-ACTIVATING PROTEIN"/>
    <property type="match status" value="1"/>
</dbReference>
<dbReference type="InterPro" id="IPR000198">
    <property type="entry name" value="RhoGAP_dom"/>
</dbReference>
<dbReference type="InterPro" id="IPR001060">
    <property type="entry name" value="FCH_dom"/>
</dbReference>
<keyword evidence="8" id="KW-1185">Reference proteome</keyword>
<keyword evidence="1" id="KW-0343">GTPase activation</keyword>
<feature type="domain" description="Rho-GAP" evidence="5">
    <location>
        <begin position="544"/>
        <end position="747"/>
    </location>
</feature>
<dbReference type="EMBL" id="LPNM01000001">
    <property type="protein sequence ID" value="OEJ92512.1"/>
    <property type="molecule type" value="Genomic_DNA"/>
</dbReference>
<dbReference type="SMART" id="SM00055">
    <property type="entry name" value="FCH"/>
    <property type="match status" value="1"/>
</dbReference>
<dbReference type="Pfam" id="PF00611">
    <property type="entry name" value="FCH"/>
    <property type="match status" value="1"/>
</dbReference>
<dbReference type="GO" id="GO:0005938">
    <property type="term" value="C:cell cortex"/>
    <property type="evidence" value="ECO:0007669"/>
    <property type="project" value="UniProtKB-ARBA"/>
</dbReference>
<comment type="caution">
    <text evidence="7">The sequence shown here is derived from an EMBL/GenBank/DDBJ whole genome shotgun (WGS) entry which is preliminary data.</text>
</comment>
<evidence type="ECO:0000256" key="2">
    <source>
        <dbReference type="PROSITE-ProRule" id="PRU01077"/>
    </source>
</evidence>
<proteinExistence type="predicted"/>
<dbReference type="FunCoup" id="A0A1E5RZX1">
    <property type="interactions" value="161"/>
</dbReference>
<dbReference type="SUPFAM" id="SSF48350">
    <property type="entry name" value="GTPase activation domain, GAP"/>
    <property type="match status" value="1"/>
</dbReference>
<name>A0A1E5RZX1_9ASCO</name>
<dbReference type="InParanoid" id="A0A1E5RZX1"/>
<evidence type="ECO:0000256" key="3">
    <source>
        <dbReference type="SAM" id="Coils"/>
    </source>
</evidence>
<feature type="domain" description="F-BAR" evidence="6">
    <location>
        <begin position="21"/>
        <end position="278"/>
    </location>
</feature>
<dbReference type="SMART" id="SM00324">
    <property type="entry name" value="RhoGAP"/>
    <property type="match status" value="1"/>
</dbReference>
<feature type="compositionally biased region" description="Polar residues" evidence="4">
    <location>
        <begin position="373"/>
        <end position="394"/>
    </location>
</feature>
<dbReference type="InterPro" id="IPR008936">
    <property type="entry name" value="Rho_GTPase_activation_prot"/>
</dbReference>
<dbReference type="GO" id="GO:0005933">
    <property type="term" value="C:cellular bud"/>
    <property type="evidence" value="ECO:0007669"/>
    <property type="project" value="UniProtKB-ARBA"/>
</dbReference>
<dbReference type="PANTHER" id="PTHR23176:SF128">
    <property type="entry name" value="RHO GTPASE-ACTIVATING PROTEIN RGD1"/>
    <property type="match status" value="1"/>
</dbReference>
<dbReference type="PROSITE" id="PS51741">
    <property type="entry name" value="F_BAR"/>
    <property type="match status" value="1"/>
</dbReference>
<dbReference type="InterPro" id="IPR031160">
    <property type="entry name" value="F_BAR_dom"/>
</dbReference>
<feature type="compositionally biased region" description="Low complexity" evidence="4">
    <location>
        <begin position="315"/>
        <end position="332"/>
    </location>
</feature>
<dbReference type="FunFam" id="1.20.1270.60:FF:000063">
    <property type="entry name" value="Rho GTPase activator"/>
    <property type="match status" value="1"/>
</dbReference>
<evidence type="ECO:0000259" key="6">
    <source>
        <dbReference type="PROSITE" id="PS51741"/>
    </source>
</evidence>
<dbReference type="OrthoDB" id="437889at2759"/>
<dbReference type="Gene3D" id="1.10.555.10">
    <property type="entry name" value="Rho GTPase activation protein"/>
    <property type="match status" value="1"/>
</dbReference>
<feature type="compositionally biased region" description="Polar residues" evidence="4">
    <location>
        <begin position="334"/>
        <end position="344"/>
    </location>
</feature>
<sequence length="750" mass="83123">MTTVSTPGSAENAVDNILNRPEIQQVLSSDIAINTLLTKLKQSILTCEEFSKYIKKKVLIEQEHAEEMSKAYKNFFSSTSNSLTKSIAELLQFDGKLSSVKTSYVIALQKMHDELNALLLTMSKARKQVKDHSRRLEKEVMEAIHQAEKAKSKYDSLCQDWSKLRMSDPTKTKLTLRGSKTTREQEEELQRKIDAADLEYKQRVDHATSLRNSFISRERPKIVVELKDMILEMDIAISIQLQKYAIWTENLMLNSGISVCPVNNTSSNTKSMKSVASSMSSEYDLYNYLKKYTTNDKNRNALVNKNLIPVEYKKNSNVGGSSSSKISKPVNGTFVMNSNGKQVPSSTATSNSSPNTFTNHGTNNSISSTTSTKPANTNPYGSSITPKTSNNYNSNRVDAVQNGVGITTNTNYPSKQLSPNKQHMLNNNNMAGVNALVGGVGASAAAAAAGSGRSFGYNATRAINGNQNTQGGSAGYGMAPVNEDAQAATYSTLDPSKSPISSVVSNFTNDNQNNLHPNDRPLSHVETNVTLPPGLNKNFKTFGVPLGTLLEFEQDLVPAVVRQCIYVIDKYGLDIEGIYRKSPSVVDVNKLKEEIDTDPANISMILPPKNYTEQNIHLVASLLKTFFSSLPEPFFPQELSPDLKTCLSIEDPTTRKNYMHGIVYKLPDGQYWTLRSLIFHLKRVVQHEQDNRMSLKNLSIVWGPTLISTPPTSEPYEQDSERDGRTDEITFQISAMETLFDVADQAFEPE</sequence>
<organism evidence="7 8">
    <name type="scientific">Hanseniaspora osmophila</name>
    <dbReference type="NCBI Taxonomy" id="56408"/>
    <lineage>
        <taxon>Eukaryota</taxon>
        <taxon>Fungi</taxon>
        <taxon>Dikarya</taxon>
        <taxon>Ascomycota</taxon>
        <taxon>Saccharomycotina</taxon>
        <taxon>Saccharomycetes</taxon>
        <taxon>Saccharomycodales</taxon>
        <taxon>Saccharomycodaceae</taxon>
        <taxon>Hanseniaspora</taxon>
    </lineage>
</organism>
<evidence type="ECO:0000256" key="1">
    <source>
        <dbReference type="ARBA" id="ARBA00022468"/>
    </source>
</evidence>